<evidence type="ECO:0000256" key="1">
    <source>
        <dbReference type="PROSITE-ProRule" id="PRU00371"/>
    </source>
</evidence>
<keyword evidence="6" id="KW-1185">Reference proteome</keyword>
<comment type="subcellular location">
    <subcellularLocation>
        <location evidence="1">Nucleus</location>
    </subcellularLocation>
</comment>
<dbReference type="GO" id="GO:0006357">
    <property type="term" value="P:regulation of transcription by RNA polymerase II"/>
    <property type="evidence" value="ECO:0007669"/>
    <property type="project" value="TreeGrafter"/>
</dbReference>
<evidence type="ECO:0008006" key="7">
    <source>
        <dbReference type="Google" id="ProtNLM"/>
    </source>
</evidence>
<dbReference type="GO" id="GO:0005634">
    <property type="term" value="C:nucleus"/>
    <property type="evidence" value="ECO:0007669"/>
    <property type="project" value="UniProtKB-SubCell"/>
</dbReference>
<evidence type="ECO:0000259" key="4">
    <source>
        <dbReference type="PROSITE" id="PS51031"/>
    </source>
</evidence>
<accession>A0A3S2PS58</accession>
<dbReference type="EMBL" id="CM012439">
    <property type="protein sequence ID" value="RVE74662.1"/>
    <property type="molecule type" value="Genomic_DNA"/>
</dbReference>
<evidence type="ECO:0000259" key="3">
    <source>
        <dbReference type="PROSITE" id="PS51029"/>
    </source>
</evidence>
<reference evidence="5 6" key="2">
    <citation type="submission" date="2019-01" db="EMBL/GenBank/DDBJ databases">
        <title>A chromosome length genome reference of the Java medaka (oryzias javanicus).</title>
        <authorList>
            <person name="Herpin A."/>
            <person name="Takehana Y."/>
            <person name="Naruse K."/>
            <person name="Ansai S."/>
            <person name="Kawaguchi M."/>
        </authorList>
    </citation>
    <scope>NUCLEOTIDE SEQUENCE [LARGE SCALE GENOMIC DNA]</scope>
    <source>
        <strain evidence="5">RS831</strain>
        <tissue evidence="5">Whole body</tissue>
    </source>
</reference>
<organism evidence="5 6">
    <name type="scientific">Oryzias javanicus</name>
    <name type="common">Javanese ricefish</name>
    <name type="synonym">Aplocheilus javanicus</name>
    <dbReference type="NCBI Taxonomy" id="123683"/>
    <lineage>
        <taxon>Eukaryota</taxon>
        <taxon>Metazoa</taxon>
        <taxon>Chordata</taxon>
        <taxon>Craniata</taxon>
        <taxon>Vertebrata</taxon>
        <taxon>Euteleostomi</taxon>
        <taxon>Actinopterygii</taxon>
        <taxon>Neopterygii</taxon>
        <taxon>Teleostei</taxon>
        <taxon>Neoteleostei</taxon>
        <taxon>Acanthomorphata</taxon>
        <taxon>Ovalentaria</taxon>
        <taxon>Atherinomorphae</taxon>
        <taxon>Beloniformes</taxon>
        <taxon>Adrianichthyidae</taxon>
        <taxon>Oryziinae</taxon>
        <taxon>Oryzias</taxon>
    </lineage>
</organism>
<dbReference type="Pfam" id="PF02944">
    <property type="entry name" value="BESS"/>
    <property type="match status" value="1"/>
</dbReference>
<dbReference type="InterPro" id="IPR006578">
    <property type="entry name" value="MADF-dom"/>
</dbReference>
<dbReference type="SMART" id="SM00595">
    <property type="entry name" value="MADF"/>
    <property type="match status" value="1"/>
</dbReference>
<evidence type="ECO:0000313" key="5">
    <source>
        <dbReference type="EMBL" id="RVE74662.1"/>
    </source>
</evidence>
<name>A0A3S2PS58_ORYJA</name>
<dbReference type="OrthoDB" id="8195830at2759"/>
<evidence type="ECO:0000313" key="6">
    <source>
        <dbReference type="Proteomes" id="UP000283210"/>
    </source>
</evidence>
<feature type="compositionally biased region" description="Basic and acidic residues" evidence="2">
    <location>
        <begin position="192"/>
        <end position="203"/>
    </location>
</feature>
<keyword evidence="1" id="KW-0539">Nucleus</keyword>
<dbReference type="Proteomes" id="UP000283210">
    <property type="component" value="Chromosome 3"/>
</dbReference>
<dbReference type="GO" id="GO:0003677">
    <property type="term" value="F:DNA binding"/>
    <property type="evidence" value="ECO:0007669"/>
    <property type="project" value="InterPro"/>
</dbReference>
<evidence type="ECO:0000256" key="2">
    <source>
        <dbReference type="SAM" id="MobiDB-lite"/>
    </source>
</evidence>
<sequence>MDNTEKKLAELVQKYPHLYDSSQRDYKDIAKTHVSWVEIADAMRMSEAEVKTKWKNIRDKFCKAKRRVVLKNISRISDPGANILKETRLPWIYMQLPWLDDYVKLKSVDELKEVAERADDLHQQWVKDKEEQHGDLPVILAADRTHHLEQQCVKRQGKDECHTSLPVINTSFSLIESSLSRPQDVRATPNLKEQETTEEERNAADPIISYRDEDELFLLSLLPSLKRLTTKRRMEVRMKFQQVLYAAEFDD</sequence>
<dbReference type="InterPro" id="IPR039353">
    <property type="entry name" value="TF_Adf1"/>
</dbReference>
<feature type="domain" description="BESS" evidence="4">
    <location>
        <begin position="211"/>
        <end position="250"/>
    </location>
</feature>
<gene>
    <name evidence="5" type="ORF">OJAV_G00024170</name>
</gene>
<dbReference type="AlphaFoldDB" id="A0A3S2PS58"/>
<dbReference type="PROSITE" id="PS51031">
    <property type="entry name" value="BESS"/>
    <property type="match status" value="1"/>
</dbReference>
<dbReference type="PANTHER" id="PTHR12243">
    <property type="entry name" value="MADF DOMAIN TRANSCRIPTION FACTOR"/>
    <property type="match status" value="1"/>
</dbReference>
<proteinExistence type="predicted"/>
<dbReference type="PROSITE" id="PS51029">
    <property type="entry name" value="MADF"/>
    <property type="match status" value="1"/>
</dbReference>
<dbReference type="PANTHER" id="PTHR12243:SF69">
    <property type="entry name" value="SI:CH73-59F11.3"/>
    <property type="match status" value="1"/>
</dbReference>
<dbReference type="InterPro" id="IPR004210">
    <property type="entry name" value="BESS_motif"/>
</dbReference>
<dbReference type="GO" id="GO:0005667">
    <property type="term" value="C:transcription regulator complex"/>
    <property type="evidence" value="ECO:0007669"/>
    <property type="project" value="TreeGrafter"/>
</dbReference>
<reference evidence="5 6" key="1">
    <citation type="submission" date="2018-11" db="EMBL/GenBank/DDBJ databases">
        <authorList>
            <person name="Lopez-Roques C."/>
            <person name="Donnadieu C."/>
            <person name="Bouchez O."/>
            <person name="Klopp C."/>
            <person name="Cabau C."/>
            <person name="Zahm M."/>
        </authorList>
    </citation>
    <scope>NUCLEOTIDE SEQUENCE [LARGE SCALE GENOMIC DNA]</scope>
    <source>
        <strain evidence="5">RS831</strain>
        <tissue evidence="5">Whole body</tissue>
    </source>
</reference>
<dbReference type="Pfam" id="PF10545">
    <property type="entry name" value="MADF_DNA_bdg"/>
    <property type="match status" value="1"/>
</dbReference>
<feature type="region of interest" description="Disordered" evidence="2">
    <location>
        <begin position="183"/>
        <end position="203"/>
    </location>
</feature>
<feature type="domain" description="MADF" evidence="3">
    <location>
        <begin position="7"/>
        <end position="104"/>
    </location>
</feature>
<protein>
    <recommendedName>
        <fullName evidence="7">MADF domain-containing protein</fullName>
    </recommendedName>
</protein>